<dbReference type="EMBL" id="AAXW01000019">
    <property type="protein sequence ID" value="EAZ90876.1"/>
    <property type="molecule type" value="Genomic_DNA"/>
</dbReference>
<accession>A3IRM7</accession>
<reference evidence="1 2" key="1">
    <citation type="submission" date="2007-03" db="EMBL/GenBank/DDBJ databases">
        <authorList>
            <person name="Stal L."/>
            <person name="Ferriera S."/>
            <person name="Johnson J."/>
            <person name="Kravitz S."/>
            <person name="Beeson K."/>
            <person name="Sutton G."/>
            <person name="Rogers Y.-H."/>
            <person name="Friedman R."/>
            <person name="Frazier M."/>
            <person name="Venter J.C."/>
        </authorList>
    </citation>
    <scope>NUCLEOTIDE SEQUENCE [LARGE SCALE GENOMIC DNA]</scope>
    <source>
        <strain evidence="1 2">CCY0110</strain>
    </source>
</reference>
<dbReference type="Proteomes" id="UP000003781">
    <property type="component" value="Unassembled WGS sequence"/>
</dbReference>
<comment type="caution">
    <text evidence="1">The sequence shown here is derived from an EMBL/GenBank/DDBJ whole genome shotgun (WGS) entry which is preliminary data.</text>
</comment>
<evidence type="ECO:0000313" key="1">
    <source>
        <dbReference type="EMBL" id="EAZ90876.1"/>
    </source>
</evidence>
<name>A3IRM7_9CHRO</name>
<dbReference type="OrthoDB" id="573366at2"/>
<proteinExistence type="predicted"/>
<dbReference type="RefSeq" id="WP_008276035.1">
    <property type="nucleotide sequence ID" value="NZ_AAXW01000019.1"/>
</dbReference>
<gene>
    <name evidence="1" type="ORF">CY0110_25636</name>
</gene>
<evidence type="ECO:0000313" key="2">
    <source>
        <dbReference type="Proteomes" id="UP000003781"/>
    </source>
</evidence>
<dbReference type="AlphaFoldDB" id="A3IRM7"/>
<keyword evidence="2" id="KW-1185">Reference proteome</keyword>
<dbReference type="eggNOG" id="ENOG50337QH">
    <property type="taxonomic scope" value="Bacteria"/>
</dbReference>
<protein>
    <submittedName>
        <fullName evidence="1">Uncharacterized protein</fullName>
    </submittedName>
</protein>
<organism evidence="1 2">
    <name type="scientific">Crocosphaera chwakensis CCY0110</name>
    <dbReference type="NCBI Taxonomy" id="391612"/>
    <lineage>
        <taxon>Bacteria</taxon>
        <taxon>Bacillati</taxon>
        <taxon>Cyanobacteriota</taxon>
        <taxon>Cyanophyceae</taxon>
        <taxon>Oscillatoriophycideae</taxon>
        <taxon>Chroococcales</taxon>
        <taxon>Aphanothecaceae</taxon>
        <taxon>Crocosphaera</taxon>
        <taxon>Crocosphaera chwakensis</taxon>
    </lineage>
</organism>
<sequence length="123" mass="14185">MSRFSKLIEELEDLQQQDIKNSAKVFSITATLSTRLHELLNTVENSSKALPESKITKEELIKRYGNYNNAYATYKKAYGIKCRKGWQHFLKAIEGLSPPISLEERVEKLEETVKILVKILIEN</sequence>